<dbReference type="Pfam" id="PF09127">
    <property type="entry name" value="Leuk-A4-hydro_C"/>
    <property type="match status" value="1"/>
</dbReference>
<keyword evidence="15" id="KW-1185">Reference proteome</keyword>
<accession>A0A0D3L1A2</accession>
<dbReference type="InterPro" id="IPR038502">
    <property type="entry name" value="M1_LTA-4_hydro/amino_C_sf"/>
</dbReference>
<keyword evidence="12" id="KW-0732">Signal</keyword>
<dbReference type="Gene3D" id="3.30.2010.30">
    <property type="match status" value="1"/>
</dbReference>
<evidence type="ECO:0000256" key="5">
    <source>
        <dbReference type="ARBA" id="ARBA00022723"/>
    </source>
</evidence>
<dbReference type="InterPro" id="IPR016024">
    <property type="entry name" value="ARM-type_fold"/>
</dbReference>
<feature type="binding site" evidence="10">
    <location>
        <begin position="250"/>
        <end position="252"/>
    </location>
    <ligand>
        <name>a peptide</name>
        <dbReference type="ChEBI" id="CHEBI:60466"/>
    </ligand>
</feature>
<protein>
    <recommendedName>
        <fullName evidence="13">Peptidase M1 leukotriene A4 hydrolase/aminopeptidase C-terminal domain-containing protein</fullName>
    </recommendedName>
</protein>
<dbReference type="Gene3D" id="2.60.40.1730">
    <property type="entry name" value="tricorn interacting facor f3 domain"/>
    <property type="match status" value="1"/>
</dbReference>
<dbReference type="InterPro" id="IPR045357">
    <property type="entry name" value="Aminopeptidase_N-like_N"/>
</dbReference>
<evidence type="ECO:0000256" key="10">
    <source>
        <dbReference type="PIRSR" id="PIRSR634015-2"/>
    </source>
</evidence>
<dbReference type="RefSeq" id="XP_005794216.1">
    <property type="nucleotide sequence ID" value="XM_005794159.1"/>
</dbReference>
<dbReference type="InterPro" id="IPR027268">
    <property type="entry name" value="Peptidase_M4/M1_CTD_sf"/>
</dbReference>
<feature type="binding site" evidence="11">
    <location>
        <position position="414"/>
    </location>
    <ligand>
        <name>Zn(2+)</name>
        <dbReference type="ChEBI" id="CHEBI:29105"/>
        <note>catalytic</note>
    </ligand>
</feature>
<keyword evidence="5 11" id="KW-0479">Metal-binding</keyword>
<evidence type="ECO:0000313" key="15">
    <source>
        <dbReference type="Proteomes" id="UP000013827"/>
    </source>
</evidence>
<dbReference type="Pfam" id="PF17900">
    <property type="entry name" value="Peptidase_M1_N"/>
    <property type="match status" value="1"/>
</dbReference>
<evidence type="ECO:0000259" key="13">
    <source>
        <dbReference type="SMART" id="SM01263"/>
    </source>
</evidence>
<feature type="chain" id="PRO_5044291997" description="Peptidase M1 leukotriene A4 hydrolase/aminopeptidase C-terminal domain-containing protein" evidence="12">
    <location>
        <begin position="19"/>
        <end position="755"/>
    </location>
</feature>
<dbReference type="InterPro" id="IPR049980">
    <property type="entry name" value="LTA4H_cat"/>
</dbReference>
<dbReference type="InterPro" id="IPR014782">
    <property type="entry name" value="Peptidase_M1_dom"/>
</dbReference>
<dbReference type="InterPro" id="IPR001930">
    <property type="entry name" value="Peptidase_M1"/>
</dbReference>
<dbReference type="GO" id="GO:0006508">
    <property type="term" value="P:proteolysis"/>
    <property type="evidence" value="ECO:0007669"/>
    <property type="project" value="UniProtKB-KW"/>
</dbReference>
<dbReference type="EnsemblProtists" id="EOD41787">
    <property type="protein sequence ID" value="EOD41787"/>
    <property type="gene ID" value="EMIHUDRAFT_194303"/>
</dbReference>
<proteinExistence type="inferred from homology"/>
<dbReference type="SUPFAM" id="SSF63737">
    <property type="entry name" value="Leukotriene A4 hydrolase N-terminal domain"/>
    <property type="match status" value="1"/>
</dbReference>
<evidence type="ECO:0000256" key="6">
    <source>
        <dbReference type="ARBA" id="ARBA00022801"/>
    </source>
</evidence>
<name>A0A0D3L1A2_EMIH1</name>
<evidence type="ECO:0000256" key="7">
    <source>
        <dbReference type="ARBA" id="ARBA00022833"/>
    </source>
</evidence>
<evidence type="ECO:0000256" key="11">
    <source>
        <dbReference type="PIRSR" id="PIRSR634015-3"/>
    </source>
</evidence>
<dbReference type="GO" id="GO:0005829">
    <property type="term" value="C:cytosol"/>
    <property type="evidence" value="ECO:0007669"/>
    <property type="project" value="TreeGrafter"/>
</dbReference>
<dbReference type="Gene3D" id="1.25.40.320">
    <property type="entry name" value="Peptidase M1, leukotriene A4 hydrolase/aminopeptidase C-terminal domain"/>
    <property type="match status" value="1"/>
</dbReference>
<evidence type="ECO:0000256" key="1">
    <source>
        <dbReference type="ARBA" id="ARBA00004496"/>
    </source>
</evidence>
<feature type="binding site" evidence="10">
    <location>
        <begin position="381"/>
        <end position="386"/>
    </location>
    <ligand>
        <name>a peptide</name>
        <dbReference type="ChEBI" id="CHEBI:60466"/>
    </ligand>
</feature>
<dbReference type="SUPFAM" id="SSF48371">
    <property type="entry name" value="ARM repeat"/>
    <property type="match status" value="1"/>
</dbReference>
<dbReference type="Proteomes" id="UP000013827">
    <property type="component" value="Unassembled WGS sequence"/>
</dbReference>
<dbReference type="GO" id="GO:0008237">
    <property type="term" value="F:metallopeptidase activity"/>
    <property type="evidence" value="ECO:0007669"/>
    <property type="project" value="UniProtKB-KW"/>
</dbReference>
<feature type="binding site" evidence="10">
    <location>
        <begin position="709"/>
        <end position="711"/>
    </location>
    <ligand>
        <name>a peptide</name>
        <dbReference type="ChEBI" id="CHEBI:60466"/>
    </ligand>
</feature>
<sequence length="755" mass="82320">MPLIVLAAVATAGILVIASSSTSPPPASLRTKEVYEAEAPEEEPGAPWLASLASFAQSIATKVVELLNQPVVSPAARSLPSSAPPLIGPAGAIHRNPIDEGSYANFDEITATHVSLDITVDFDSQTFRGSVSHSMACVKPGSTMAIFDYQGMEVYAEKTKVCKLKGYTPGDNMVTLQAKTEGCYWPVAELNTNLNPDIGSAVLVHLDAPCHTGDEFLITLEFETNDDQQAAMWLTPDQTVGKRQPYVLTQCESIYCRSFAPLQDTPAIKVTYDASVTVPKALTAMMSANSTGSVTEADTKTYYFICSIKVPSYLITIIVGDVEYRALDDVGRVGVVTEPGFMDAVAEEMSDLPKFFAAAEEYLTPYIWGTYTVAILPPSFPFGGMENPLLTFASPTLIVGDKSQVSVAIHEIGHSWFGNELGFARWEDLWIAEGFTVFVERKVPTLLAGGDMEVEKVDATVGNQSLLETMQDYGSAEGSPPEALDHPYNALVPVLDDVNPDDAFSTVCYESGYQLVKYLESVVGPTSFQAFLRKFVKANSQTAINVVDQYEAFVVETFPPEEASAKLATIDWNRWLYQPGMPPAELNNFTTKSGNLAIELADEFIALEGLSLPKEWESYNSWMSALRQMFLDRLNLKKDEVTRAILAKIDKAYGLTAALDPEVKSRWYPFSMKIGYEGSCAETASCGEGAAPGTCIINEAHLFASSVGRGKYIRPIYQALMDTGNEELAAAWLAENENFYHPITLIPLQRIVALE</sequence>
<dbReference type="PRINTS" id="PR00756">
    <property type="entry name" value="ALADIPTASE"/>
</dbReference>
<comment type="cofactor">
    <cofactor evidence="11">
        <name>Zn(2+)</name>
        <dbReference type="ChEBI" id="CHEBI:29105"/>
    </cofactor>
    <text evidence="11">Binds 1 zinc ion per subunit.</text>
</comment>
<dbReference type="STRING" id="2903.R1E2Y9"/>
<evidence type="ECO:0000256" key="9">
    <source>
        <dbReference type="PIRSR" id="PIRSR634015-1"/>
    </source>
</evidence>
<evidence type="ECO:0000256" key="8">
    <source>
        <dbReference type="ARBA" id="ARBA00023049"/>
    </source>
</evidence>
<dbReference type="SUPFAM" id="SSF55486">
    <property type="entry name" value="Metalloproteases ('zincins'), catalytic domain"/>
    <property type="match status" value="1"/>
</dbReference>
<evidence type="ECO:0000256" key="12">
    <source>
        <dbReference type="SAM" id="SignalP"/>
    </source>
</evidence>
<feature type="signal peptide" evidence="12">
    <location>
        <begin position="1"/>
        <end position="18"/>
    </location>
</feature>
<keyword evidence="3" id="KW-0963">Cytoplasm</keyword>
<dbReference type="PANTHER" id="PTHR45726:SF3">
    <property type="entry name" value="LEUKOTRIENE A-4 HYDROLASE"/>
    <property type="match status" value="1"/>
</dbReference>
<dbReference type="InterPro" id="IPR042097">
    <property type="entry name" value="Aminopeptidase_N-like_N_sf"/>
</dbReference>
<dbReference type="GO" id="GO:0008270">
    <property type="term" value="F:zinc ion binding"/>
    <property type="evidence" value="ECO:0007669"/>
    <property type="project" value="InterPro"/>
</dbReference>
<dbReference type="KEGG" id="ehx:EMIHUDRAFT_194303"/>
<dbReference type="InterPro" id="IPR015211">
    <property type="entry name" value="Peptidase_M1_C"/>
</dbReference>
<evidence type="ECO:0000256" key="4">
    <source>
        <dbReference type="ARBA" id="ARBA00022670"/>
    </source>
</evidence>
<dbReference type="PaxDb" id="2903-EOD41787"/>
<dbReference type="eggNOG" id="KOG1047">
    <property type="taxonomic scope" value="Eukaryota"/>
</dbReference>
<dbReference type="FunFam" id="3.30.2010.30:FF:000001">
    <property type="entry name" value="Leukotriene A(4) hydrolase"/>
    <property type="match status" value="1"/>
</dbReference>
<dbReference type="SMART" id="SM01263">
    <property type="entry name" value="Leuk-A4-hydro_C"/>
    <property type="match status" value="1"/>
</dbReference>
<feature type="active site" description="Proton acceptor" evidence="9">
    <location>
        <position position="411"/>
    </location>
</feature>
<dbReference type="AlphaFoldDB" id="A0A0D3L1A2"/>
<feature type="binding site" evidence="11">
    <location>
        <position position="433"/>
    </location>
    <ligand>
        <name>Zn(2+)</name>
        <dbReference type="ChEBI" id="CHEBI:29105"/>
        <note>catalytic</note>
    </ligand>
</feature>
<evidence type="ECO:0000313" key="14">
    <source>
        <dbReference type="EnsemblProtists" id="EOD41787"/>
    </source>
</evidence>
<comment type="subcellular location">
    <subcellularLocation>
        <location evidence="1">Cytoplasm</location>
    </subcellularLocation>
</comment>
<dbReference type="HOGENOM" id="CLU_014505_1_2_1"/>
<feature type="active site" description="Proton donor" evidence="9">
    <location>
        <position position="509"/>
    </location>
</feature>
<reference evidence="14" key="2">
    <citation type="submission" date="2024-10" db="UniProtKB">
        <authorList>
            <consortium name="EnsemblProtists"/>
        </authorList>
    </citation>
    <scope>IDENTIFICATION</scope>
</reference>
<dbReference type="Pfam" id="PF01433">
    <property type="entry name" value="Peptidase_M1"/>
    <property type="match status" value="1"/>
</dbReference>
<keyword evidence="4" id="KW-0645">Protease</keyword>
<feature type="binding site" evidence="11">
    <location>
        <position position="410"/>
    </location>
    <ligand>
        <name>Zn(2+)</name>
        <dbReference type="ChEBI" id="CHEBI:29105"/>
        <note>catalytic</note>
    </ligand>
</feature>
<reference evidence="15" key="1">
    <citation type="journal article" date="2013" name="Nature">
        <title>Pan genome of the phytoplankton Emiliania underpins its global distribution.</title>
        <authorList>
            <person name="Read B.A."/>
            <person name="Kegel J."/>
            <person name="Klute M.J."/>
            <person name="Kuo A."/>
            <person name="Lefebvre S.C."/>
            <person name="Maumus F."/>
            <person name="Mayer C."/>
            <person name="Miller J."/>
            <person name="Monier A."/>
            <person name="Salamov A."/>
            <person name="Young J."/>
            <person name="Aguilar M."/>
            <person name="Claverie J.M."/>
            <person name="Frickenhaus S."/>
            <person name="Gonzalez K."/>
            <person name="Herman E.K."/>
            <person name="Lin Y.C."/>
            <person name="Napier J."/>
            <person name="Ogata H."/>
            <person name="Sarno A.F."/>
            <person name="Shmutz J."/>
            <person name="Schroeder D."/>
            <person name="de Vargas C."/>
            <person name="Verret F."/>
            <person name="von Dassow P."/>
            <person name="Valentin K."/>
            <person name="Van de Peer Y."/>
            <person name="Wheeler G."/>
            <person name="Dacks J.B."/>
            <person name="Delwiche C.F."/>
            <person name="Dyhrman S.T."/>
            <person name="Glockner G."/>
            <person name="John U."/>
            <person name="Richards T."/>
            <person name="Worden A.Z."/>
            <person name="Zhang X."/>
            <person name="Grigoriev I.V."/>
            <person name="Allen A.E."/>
            <person name="Bidle K."/>
            <person name="Borodovsky M."/>
            <person name="Bowler C."/>
            <person name="Brownlee C."/>
            <person name="Cock J.M."/>
            <person name="Elias M."/>
            <person name="Gladyshev V.N."/>
            <person name="Groth M."/>
            <person name="Guda C."/>
            <person name="Hadaegh A."/>
            <person name="Iglesias-Rodriguez M.D."/>
            <person name="Jenkins J."/>
            <person name="Jones B.M."/>
            <person name="Lawson T."/>
            <person name="Leese F."/>
            <person name="Lindquist E."/>
            <person name="Lobanov A."/>
            <person name="Lomsadze A."/>
            <person name="Malik S.B."/>
            <person name="Marsh M.E."/>
            <person name="Mackinder L."/>
            <person name="Mock T."/>
            <person name="Mueller-Roeber B."/>
            <person name="Pagarete A."/>
            <person name="Parker M."/>
            <person name="Probert I."/>
            <person name="Quesneville H."/>
            <person name="Raines C."/>
            <person name="Rensing S.A."/>
            <person name="Riano-Pachon D.M."/>
            <person name="Richier S."/>
            <person name="Rokitta S."/>
            <person name="Shiraiwa Y."/>
            <person name="Soanes D.M."/>
            <person name="van der Giezen M."/>
            <person name="Wahlund T.M."/>
            <person name="Williams B."/>
            <person name="Wilson W."/>
            <person name="Wolfe G."/>
            <person name="Wurch L.L."/>
        </authorList>
    </citation>
    <scope>NUCLEOTIDE SEQUENCE</scope>
</reference>
<organism evidence="14 15">
    <name type="scientific">Emiliania huxleyi (strain CCMP1516)</name>
    <dbReference type="NCBI Taxonomy" id="280463"/>
    <lineage>
        <taxon>Eukaryota</taxon>
        <taxon>Haptista</taxon>
        <taxon>Haptophyta</taxon>
        <taxon>Prymnesiophyceae</taxon>
        <taxon>Isochrysidales</taxon>
        <taxon>Noelaerhabdaceae</taxon>
        <taxon>Emiliania</taxon>
    </lineage>
</organism>
<comment type="similarity">
    <text evidence="2">Belongs to the peptidase M1 family.</text>
</comment>
<keyword evidence="7 11" id="KW-0862">Zinc</keyword>
<keyword evidence="6" id="KW-0378">Hydrolase</keyword>
<keyword evidence="8" id="KW-0482">Metalloprotease</keyword>
<evidence type="ECO:0000256" key="2">
    <source>
        <dbReference type="ARBA" id="ARBA00010136"/>
    </source>
</evidence>
<dbReference type="PANTHER" id="PTHR45726">
    <property type="entry name" value="LEUKOTRIENE A-4 HYDROLASE"/>
    <property type="match status" value="1"/>
</dbReference>
<evidence type="ECO:0000256" key="3">
    <source>
        <dbReference type="ARBA" id="ARBA00022490"/>
    </source>
</evidence>
<dbReference type="InterPro" id="IPR034015">
    <property type="entry name" value="M1_LTA4H"/>
</dbReference>
<dbReference type="CDD" id="cd09599">
    <property type="entry name" value="M1_LTA4H"/>
    <property type="match status" value="1"/>
</dbReference>
<feature type="domain" description="Peptidase M1 leukotriene A4 hydrolase/aminopeptidase C-terminal" evidence="13">
    <location>
        <begin position="595"/>
        <end position="752"/>
    </location>
</feature>
<dbReference type="OMA" id="QLMDLDD"/>
<dbReference type="GeneID" id="17287057"/>
<dbReference type="Gene3D" id="1.10.390.10">
    <property type="entry name" value="Neutral Protease Domain 2"/>
    <property type="match status" value="1"/>
</dbReference>